<keyword evidence="1 5" id="KW-0813">Transport</keyword>
<dbReference type="EMBL" id="JACHXR010000014">
    <property type="protein sequence ID" value="MBB3232616.1"/>
    <property type="molecule type" value="Genomic_DNA"/>
</dbReference>
<dbReference type="Gene3D" id="2.60.40.420">
    <property type="entry name" value="Cupredoxins - blue copper proteins"/>
    <property type="match status" value="1"/>
</dbReference>
<dbReference type="RefSeq" id="WP_183385053.1">
    <property type="nucleotide sequence ID" value="NZ_JACHXR010000014.1"/>
</dbReference>
<feature type="chain" id="PRO_5031594236" description="Azurin" evidence="5">
    <location>
        <begin position="24"/>
        <end position="154"/>
    </location>
</feature>
<organism evidence="7 8">
    <name type="scientific">Halomonas stenophila</name>
    <dbReference type="NCBI Taxonomy" id="795312"/>
    <lineage>
        <taxon>Bacteria</taxon>
        <taxon>Pseudomonadati</taxon>
        <taxon>Pseudomonadota</taxon>
        <taxon>Gammaproteobacteria</taxon>
        <taxon>Oceanospirillales</taxon>
        <taxon>Halomonadaceae</taxon>
        <taxon>Halomonas</taxon>
    </lineage>
</organism>
<dbReference type="InterPro" id="IPR008972">
    <property type="entry name" value="Cupredoxin"/>
</dbReference>
<evidence type="ECO:0000313" key="7">
    <source>
        <dbReference type="EMBL" id="MBB3232616.1"/>
    </source>
</evidence>
<comment type="caution">
    <text evidence="7">The sequence shown here is derived from an EMBL/GenBank/DDBJ whole genome shotgun (WGS) entry which is preliminary data.</text>
</comment>
<dbReference type="GO" id="GO:0042597">
    <property type="term" value="C:periplasmic space"/>
    <property type="evidence" value="ECO:0007669"/>
    <property type="project" value="UniProtKB-SubCell"/>
</dbReference>
<keyword evidence="2 5" id="KW-0479">Metal-binding</keyword>
<evidence type="ECO:0000256" key="1">
    <source>
        <dbReference type="ARBA" id="ARBA00022448"/>
    </source>
</evidence>
<dbReference type="InterPro" id="IPR050845">
    <property type="entry name" value="Cu-binding_ET"/>
</dbReference>
<comment type="subcellular location">
    <subcellularLocation>
        <location evidence="5">Periplasm</location>
    </subcellularLocation>
</comment>
<comment type="function">
    <text evidence="5">Transfers electrons from cytochrome c551 to cytochrome oxidase.</text>
</comment>
<name>A0A7W5HMB3_9GAMM</name>
<reference evidence="7 8" key="1">
    <citation type="submission" date="2020-08" db="EMBL/GenBank/DDBJ databases">
        <title>Genomic Encyclopedia of Type Strains, Phase III (KMG-III): the genomes of soil and plant-associated and newly described type strains.</title>
        <authorList>
            <person name="Whitman W."/>
        </authorList>
    </citation>
    <scope>NUCLEOTIDE SEQUENCE [LARGE SCALE GENOMIC DNA]</scope>
    <source>
        <strain evidence="7 8">CECT 7744</strain>
    </source>
</reference>
<feature type="domain" description="Blue (type 1) copper" evidence="6">
    <location>
        <begin position="27"/>
        <end position="151"/>
    </location>
</feature>
<dbReference type="PANTHER" id="PTHR38439">
    <property type="entry name" value="AURACYANIN-B"/>
    <property type="match status" value="1"/>
</dbReference>
<keyword evidence="5" id="KW-0574">Periplasm</keyword>
<protein>
    <recommendedName>
        <fullName evidence="5">Azurin</fullName>
    </recommendedName>
</protein>
<keyword evidence="4 5" id="KW-0186">Copper</keyword>
<dbReference type="CDD" id="cd13922">
    <property type="entry name" value="Azurin"/>
    <property type="match status" value="1"/>
</dbReference>
<dbReference type="SUPFAM" id="SSF49503">
    <property type="entry name" value="Cupredoxins"/>
    <property type="match status" value="1"/>
</dbReference>
<evidence type="ECO:0000256" key="4">
    <source>
        <dbReference type="ARBA" id="ARBA00023008"/>
    </source>
</evidence>
<dbReference type="Pfam" id="PF00127">
    <property type="entry name" value="Copper-bind"/>
    <property type="match status" value="1"/>
</dbReference>
<gene>
    <name evidence="7" type="ORF">FHR97_003489</name>
</gene>
<evidence type="ECO:0000256" key="5">
    <source>
        <dbReference type="RuleBase" id="RU363017"/>
    </source>
</evidence>
<evidence type="ECO:0000259" key="6">
    <source>
        <dbReference type="Pfam" id="PF00127"/>
    </source>
</evidence>
<keyword evidence="8" id="KW-1185">Reference proteome</keyword>
<sequence length="154" mass="16538">MKMPWMLITTALAATLAATPAMAEDDACRLTIESNDRMQFDTDALSVPASCGEVTLTLEHSGRMAADAMGHNWVLTATEDYEEVAKAGMNEGLENDYLPADDPRVLASTEVIGGGESTTITFSTEGLAGRELTFFCSFPGHYVAMNGTFSVRED</sequence>
<feature type="signal peptide" evidence="5">
    <location>
        <begin position="1"/>
        <end position="23"/>
    </location>
</feature>
<proteinExistence type="predicted"/>
<dbReference type="GO" id="GO:0005507">
    <property type="term" value="F:copper ion binding"/>
    <property type="evidence" value="ECO:0007669"/>
    <property type="project" value="UniProtKB-UniRule"/>
</dbReference>
<evidence type="ECO:0000256" key="3">
    <source>
        <dbReference type="ARBA" id="ARBA00022982"/>
    </source>
</evidence>
<keyword evidence="3 5" id="KW-0249">Electron transport</keyword>
<evidence type="ECO:0000313" key="8">
    <source>
        <dbReference type="Proteomes" id="UP000518892"/>
    </source>
</evidence>
<evidence type="ECO:0000256" key="2">
    <source>
        <dbReference type="ARBA" id="ARBA00022723"/>
    </source>
</evidence>
<dbReference type="PANTHER" id="PTHR38439:SF2">
    <property type="entry name" value="OUTER MEMBRANE PROTEIN H.8"/>
    <property type="match status" value="1"/>
</dbReference>
<dbReference type="InterPro" id="IPR000923">
    <property type="entry name" value="BlueCu_1"/>
</dbReference>
<dbReference type="NCBIfam" id="TIGR02695">
    <property type="entry name" value="azurin"/>
    <property type="match status" value="1"/>
</dbReference>
<dbReference type="AlphaFoldDB" id="A0A7W5HMB3"/>
<dbReference type="Proteomes" id="UP000518892">
    <property type="component" value="Unassembled WGS sequence"/>
</dbReference>
<dbReference type="InterPro" id="IPR014068">
    <property type="entry name" value="Azurin"/>
</dbReference>
<dbReference type="GO" id="GO:0009055">
    <property type="term" value="F:electron transfer activity"/>
    <property type="evidence" value="ECO:0007669"/>
    <property type="project" value="InterPro"/>
</dbReference>
<accession>A0A7W5HMB3</accession>
<keyword evidence="5" id="KW-0732">Signal</keyword>